<dbReference type="PANTHER" id="PTHR42861">
    <property type="entry name" value="CALCIUM-TRANSPORTING ATPASE"/>
    <property type="match status" value="1"/>
</dbReference>
<comment type="caution">
    <text evidence="20">The sequence shown here is derived from an EMBL/GenBank/DDBJ whole genome shotgun (WGS) entry which is preliminary data.</text>
</comment>
<dbReference type="InterPro" id="IPR001757">
    <property type="entry name" value="P_typ_ATPase"/>
</dbReference>
<dbReference type="InterPro" id="IPR059000">
    <property type="entry name" value="ATPase_P-type_domA"/>
</dbReference>
<dbReference type="InterPro" id="IPR006415">
    <property type="entry name" value="P-type_ATPase_IIIB"/>
</dbReference>
<proteinExistence type="inferred from homology"/>
<evidence type="ECO:0000256" key="7">
    <source>
        <dbReference type="ARBA" id="ARBA00022519"/>
    </source>
</evidence>
<dbReference type="Gene3D" id="2.70.150.10">
    <property type="entry name" value="Calcium-transporting ATPase, cytoplasmic transduction domain A"/>
    <property type="match status" value="1"/>
</dbReference>
<feature type="transmembrane region" description="Helical" evidence="18">
    <location>
        <begin position="723"/>
        <end position="741"/>
    </location>
</feature>
<dbReference type="PROSITE" id="PS00154">
    <property type="entry name" value="ATPASE_E1_E2"/>
    <property type="match status" value="1"/>
</dbReference>
<evidence type="ECO:0000256" key="6">
    <source>
        <dbReference type="ARBA" id="ARBA00022475"/>
    </source>
</evidence>
<evidence type="ECO:0000256" key="17">
    <source>
        <dbReference type="ARBA" id="ARBA00047295"/>
    </source>
</evidence>
<dbReference type="InterPro" id="IPR008250">
    <property type="entry name" value="ATPase_P-typ_transduc_dom_A_sf"/>
</dbReference>
<dbReference type="AlphaFoldDB" id="A0A2H0XAQ8"/>
<dbReference type="GO" id="GO:0005524">
    <property type="term" value="F:ATP binding"/>
    <property type="evidence" value="ECO:0007669"/>
    <property type="project" value="UniProtKB-KW"/>
</dbReference>
<keyword evidence="8" id="KW-0597">Phosphoprotein</keyword>
<dbReference type="InterPro" id="IPR023298">
    <property type="entry name" value="ATPase_P-typ_TM_dom_sf"/>
</dbReference>
<dbReference type="SUPFAM" id="SSF56784">
    <property type="entry name" value="HAD-like"/>
    <property type="match status" value="1"/>
</dbReference>
<evidence type="ECO:0000256" key="16">
    <source>
        <dbReference type="ARBA" id="ARBA00029806"/>
    </source>
</evidence>
<keyword evidence="10" id="KW-0547">Nucleotide-binding</keyword>
<evidence type="ECO:0000256" key="10">
    <source>
        <dbReference type="ARBA" id="ARBA00022741"/>
    </source>
</evidence>
<dbReference type="SUPFAM" id="SSF81665">
    <property type="entry name" value="Calcium ATPase, transmembrane domain M"/>
    <property type="match status" value="1"/>
</dbReference>
<dbReference type="EMBL" id="PEYU01000099">
    <property type="protein sequence ID" value="PIS22003.1"/>
    <property type="molecule type" value="Genomic_DNA"/>
</dbReference>
<dbReference type="Pfam" id="PF00122">
    <property type="entry name" value="E1-E2_ATPase"/>
    <property type="match status" value="1"/>
</dbReference>
<protein>
    <recommendedName>
        <fullName evidence="5">Magnesium-transporting ATPase, P-type 1</fullName>
        <ecNumber evidence="4">7.2.2.14</ecNumber>
    </recommendedName>
    <alternativeName>
        <fullName evidence="16">Mg(2+) transport ATPase, P-type 1</fullName>
    </alternativeName>
</protein>
<dbReference type="SFLD" id="SFLDF00027">
    <property type="entry name" value="p-type_atpase"/>
    <property type="match status" value="1"/>
</dbReference>
<dbReference type="Gene3D" id="3.40.50.1000">
    <property type="entry name" value="HAD superfamily/HAD-like"/>
    <property type="match status" value="1"/>
</dbReference>
<comment type="catalytic activity">
    <reaction evidence="17">
        <text>Mg(2+)(out) + ATP + H2O = Mg(2+)(in) + ADP + phosphate + H(+)</text>
        <dbReference type="Rhea" id="RHEA:10260"/>
        <dbReference type="ChEBI" id="CHEBI:15377"/>
        <dbReference type="ChEBI" id="CHEBI:15378"/>
        <dbReference type="ChEBI" id="CHEBI:18420"/>
        <dbReference type="ChEBI" id="CHEBI:30616"/>
        <dbReference type="ChEBI" id="CHEBI:43474"/>
        <dbReference type="ChEBI" id="CHEBI:456216"/>
        <dbReference type="EC" id="7.2.2.14"/>
    </reaction>
</comment>
<evidence type="ECO:0000256" key="8">
    <source>
        <dbReference type="ARBA" id="ARBA00022553"/>
    </source>
</evidence>
<dbReference type="SFLD" id="SFLDG00002">
    <property type="entry name" value="C1.7:_P-type_atpase_like"/>
    <property type="match status" value="1"/>
</dbReference>
<sequence>MRMTAQETQKDAGLTSAQALENIKKYGANILQSQKLSTFNIFVRQFKGNYLVYVLVVSTLVSFLLGERVSSIYIFAMIFVSSGLGFWNEYSAQKTVDGLLKRITPKVLVKRDGKVCELLLTQIAVDDVVLFTTGSVIPADLQVLQAENLEVNESVLTGESVPVFKRARDAIYMGTNVESGHGTGVVTQVGRQTKYGQIAKNINFLKPETAFQLGLRSFGNLLVKIIFILTAAILLINSALGRDFLSSLMFALAIAVGLTPELLPVVVTLSLSHGAGKLAKKHVVVKQLVAVENLGNMDILCCDKTGTLTEGKIELTDYYDTKMQRSRRVLEKAFLSTPKVLHVGMAVNSLDLAIITASEKSGVTKSLGSINYLDTESFDYNKKASFNVVRFESEVHLLVKGVFDDVAKICCPNVDLTFMQNRVNDLSMRGFRVVALAGKVLPRELTEYQWQDATNLDLYGLLVFSDAPKKDAKKALERLEKLNIDLKLLTGDNESVALKVCAEVGLKVKGVILGEQLDKLLPAEFAGAVAKNNIFARITPENKLNIIKALQKLGHTVGFLGDGINDAPALHTADVGISVDGGADVAKESASVVLLKKGLDVVAEGVMEGRRIFNNTVKYILMGTSSNFGNMFSASFASFFLPFLPMTPVQILLNNTLYDFSQLTIPSDKVDKESLIKPRHWDISFIKKYMLFFGPISSLFDFITFFSLLWVFKATAGQFQTGWFLESLLTQTLVIFVIRTAKTPFWKSAPTKLLMLSSLMVLVVALIVTLSSLKASFGFGTLGVSYFGFLIVVTIIYMLLTDRLKRHFIKKFRIWN</sequence>
<dbReference type="GO" id="GO:0005886">
    <property type="term" value="C:plasma membrane"/>
    <property type="evidence" value="ECO:0007669"/>
    <property type="project" value="UniProtKB-SubCell"/>
</dbReference>
<evidence type="ECO:0000256" key="14">
    <source>
        <dbReference type="ARBA" id="ARBA00022989"/>
    </source>
</evidence>
<feature type="transmembrane region" description="Helical" evidence="18">
    <location>
        <begin position="247"/>
        <end position="271"/>
    </location>
</feature>
<dbReference type="InterPro" id="IPR004014">
    <property type="entry name" value="ATPase_P-typ_cation-transptr_N"/>
</dbReference>
<evidence type="ECO:0000256" key="18">
    <source>
        <dbReference type="SAM" id="Phobius"/>
    </source>
</evidence>
<evidence type="ECO:0000256" key="12">
    <source>
        <dbReference type="ARBA" id="ARBA00022842"/>
    </source>
</evidence>
<feature type="transmembrane region" description="Helical" evidence="18">
    <location>
        <begin position="50"/>
        <end position="66"/>
    </location>
</feature>
<comment type="subcellular location">
    <subcellularLocation>
        <location evidence="2">Cell inner membrane</location>
        <topology evidence="2">Multi-pass membrane protein</topology>
    </subcellularLocation>
</comment>
<feature type="transmembrane region" description="Helical" evidence="18">
    <location>
        <begin position="689"/>
        <end position="711"/>
    </location>
</feature>
<organism evidence="20 21">
    <name type="scientific">candidate division WWE3 bacterium CG08_land_8_20_14_0_20_41_10</name>
    <dbReference type="NCBI Taxonomy" id="1975085"/>
    <lineage>
        <taxon>Bacteria</taxon>
        <taxon>Katanobacteria</taxon>
    </lineage>
</organism>
<evidence type="ECO:0000256" key="3">
    <source>
        <dbReference type="ARBA" id="ARBA00008746"/>
    </source>
</evidence>
<dbReference type="Pfam" id="PF00689">
    <property type="entry name" value="Cation_ATPase_C"/>
    <property type="match status" value="1"/>
</dbReference>
<dbReference type="Pfam" id="PF00702">
    <property type="entry name" value="Hydrolase"/>
    <property type="match status" value="1"/>
</dbReference>
<dbReference type="SMART" id="SM00831">
    <property type="entry name" value="Cation_ATPase_N"/>
    <property type="match status" value="1"/>
</dbReference>
<dbReference type="InterPro" id="IPR018303">
    <property type="entry name" value="ATPase_P-typ_P_site"/>
</dbReference>
<keyword evidence="13" id="KW-1278">Translocase</keyword>
<dbReference type="InterPro" id="IPR036412">
    <property type="entry name" value="HAD-like_sf"/>
</dbReference>
<dbReference type="InterPro" id="IPR023299">
    <property type="entry name" value="ATPase_P-typ_cyto_dom_N"/>
</dbReference>
<dbReference type="Gene3D" id="1.20.1110.10">
    <property type="entry name" value="Calcium-transporting ATPase, transmembrane domain"/>
    <property type="match status" value="1"/>
</dbReference>
<dbReference type="InterPro" id="IPR006068">
    <property type="entry name" value="ATPase_P-typ_cation-transptr_C"/>
</dbReference>
<keyword evidence="15 18" id="KW-0472">Membrane</keyword>
<comment type="similarity">
    <text evidence="3">Belongs to the cation transport ATPase (P-type) (TC 3.A.3) family. Type IIIB subfamily.</text>
</comment>
<dbReference type="SUPFAM" id="SSF81653">
    <property type="entry name" value="Calcium ATPase, transduction domain A"/>
    <property type="match status" value="1"/>
</dbReference>
<gene>
    <name evidence="20" type="primary">mgtA</name>
    <name evidence="20" type="ORF">COT50_04445</name>
</gene>
<reference evidence="21" key="1">
    <citation type="submission" date="2017-09" db="EMBL/GenBank/DDBJ databases">
        <title>Depth-based differentiation of microbial function through sediment-hosted aquifers and enrichment of novel symbionts in the deep terrestrial subsurface.</title>
        <authorList>
            <person name="Probst A.J."/>
            <person name="Ladd B."/>
            <person name="Jarett J.K."/>
            <person name="Geller-Mcgrath D.E."/>
            <person name="Sieber C.M.K."/>
            <person name="Emerson J.B."/>
            <person name="Anantharaman K."/>
            <person name="Thomas B.C."/>
            <person name="Malmstrom R."/>
            <person name="Stieglmeier M."/>
            <person name="Klingl A."/>
            <person name="Woyke T."/>
            <person name="Ryan C.M."/>
            <person name="Banfield J.F."/>
        </authorList>
    </citation>
    <scope>NUCLEOTIDE SEQUENCE [LARGE SCALE GENOMIC DNA]</scope>
</reference>
<dbReference type="Proteomes" id="UP000231252">
    <property type="component" value="Unassembled WGS sequence"/>
</dbReference>
<keyword evidence="12" id="KW-0460">Magnesium</keyword>
<evidence type="ECO:0000313" key="20">
    <source>
        <dbReference type="EMBL" id="PIS22003.1"/>
    </source>
</evidence>
<dbReference type="InterPro" id="IPR044492">
    <property type="entry name" value="P_typ_ATPase_HD_dom"/>
</dbReference>
<comment type="function">
    <text evidence="1">Mediates magnesium influx to the cytosol.</text>
</comment>
<dbReference type="NCBIfam" id="TIGR01494">
    <property type="entry name" value="ATPase_P-type"/>
    <property type="match status" value="2"/>
</dbReference>
<evidence type="ECO:0000256" key="4">
    <source>
        <dbReference type="ARBA" id="ARBA00012786"/>
    </source>
</evidence>
<evidence type="ECO:0000259" key="19">
    <source>
        <dbReference type="SMART" id="SM00831"/>
    </source>
</evidence>
<keyword evidence="7" id="KW-0997">Cell inner membrane</keyword>
<feature type="transmembrane region" description="Helical" evidence="18">
    <location>
        <begin position="779"/>
        <end position="800"/>
    </location>
</feature>
<dbReference type="GO" id="GO:0016887">
    <property type="term" value="F:ATP hydrolysis activity"/>
    <property type="evidence" value="ECO:0007669"/>
    <property type="project" value="InterPro"/>
</dbReference>
<keyword evidence="6" id="KW-1003">Cell membrane</keyword>
<feature type="domain" description="Cation-transporting P-type ATPase N-terminal" evidence="19">
    <location>
        <begin position="1"/>
        <end position="67"/>
    </location>
</feature>
<dbReference type="PRINTS" id="PR01836">
    <property type="entry name" value="MGATPASE"/>
</dbReference>
<evidence type="ECO:0000256" key="9">
    <source>
        <dbReference type="ARBA" id="ARBA00022692"/>
    </source>
</evidence>
<evidence type="ECO:0000313" key="21">
    <source>
        <dbReference type="Proteomes" id="UP000231252"/>
    </source>
</evidence>
<dbReference type="SFLD" id="SFLDS00003">
    <property type="entry name" value="Haloacid_Dehalogenase"/>
    <property type="match status" value="1"/>
</dbReference>
<dbReference type="Gene3D" id="3.40.1110.10">
    <property type="entry name" value="Calcium-transporting ATPase, cytoplasmic domain N"/>
    <property type="match status" value="1"/>
</dbReference>
<dbReference type="InterPro" id="IPR023214">
    <property type="entry name" value="HAD_sf"/>
</dbReference>
<feature type="transmembrane region" description="Helical" evidence="18">
    <location>
        <begin position="753"/>
        <end position="773"/>
    </location>
</feature>
<keyword evidence="11" id="KW-0067">ATP-binding</keyword>
<evidence type="ECO:0000256" key="15">
    <source>
        <dbReference type="ARBA" id="ARBA00023136"/>
    </source>
</evidence>
<evidence type="ECO:0000256" key="1">
    <source>
        <dbReference type="ARBA" id="ARBA00003954"/>
    </source>
</evidence>
<dbReference type="EC" id="7.2.2.14" evidence="4"/>
<keyword evidence="14 18" id="KW-1133">Transmembrane helix</keyword>
<dbReference type="Pfam" id="PF00690">
    <property type="entry name" value="Cation_ATPase_N"/>
    <property type="match status" value="1"/>
</dbReference>
<evidence type="ECO:0000256" key="2">
    <source>
        <dbReference type="ARBA" id="ARBA00004429"/>
    </source>
</evidence>
<dbReference type="GO" id="GO:0015444">
    <property type="term" value="F:P-type magnesium transporter activity"/>
    <property type="evidence" value="ECO:0007669"/>
    <property type="project" value="UniProtKB-EC"/>
</dbReference>
<accession>A0A2H0XAQ8</accession>
<evidence type="ECO:0000256" key="11">
    <source>
        <dbReference type="ARBA" id="ARBA00022840"/>
    </source>
</evidence>
<feature type="transmembrane region" description="Helical" evidence="18">
    <location>
        <begin position="221"/>
        <end position="241"/>
    </location>
</feature>
<dbReference type="NCBIfam" id="TIGR01524">
    <property type="entry name" value="ATPase-IIIB_Mg"/>
    <property type="match status" value="1"/>
</dbReference>
<evidence type="ECO:0000256" key="13">
    <source>
        <dbReference type="ARBA" id="ARBA00022967"/>
    </source>
</evidence>
<keyword evidence="9 18" id="KW-0812">Transmembrane</keyword>
<feature type="transmembrane region" description="Helical" evidence="18">
    <location>
        <begin position="72"/>
        <end position="92"/>
    </location>
</feature>
<name>A0A2H0XAQ8_UNCKA</name>
<evidence type="ECO:0000256" key="5">
    <source>
        <dbReference type="ARBA" id="ARBA00013555"/>
    </source>
</evidence>